<name>A0A8J2FV65_9BACT</name>
<dbReference type="Proteomes" id="UP000663859">
    <property type="component" value="Unassembled WGS sequence"/>
</dbReference>
<sequence length="81" mass="8994">MIEVDPAYPSVIRAVNHARRHRIGSRQGVAYAVARKAWGSPHAHACEKQFSLVCKGGHLAFARSASNRMTHVWSFWPGVRG</sequence>
<accession>A0A8J2FV65</accession>
<reference evidence="1" key="1">
    <citation type="submission" date="2021-02" db="EMBL/GenBank/DDBJ databases">
        <authorList>
            <person name="Cremers G."/>
            <person name="Picone N."/>
        </authorList>
    </citation>
    <scope>NUCLEOTIDE SEQUENCE</scope>
    <source>
        <strain evidence="1">PQ17</strain>
    </source>
</reference>
<proteinExistence type="predicted"/>
<protein>
    <submittedName>
        <fullName evidence="1">Uncharacterized protein</fullName>
    </submittedName>
</protein>
<evidence type="ECO:0000313" key="2">
    <source>
        <dbReference type="Proteomes" id="UP000663859"/>
    </source>
</evidence>
<dbReference type="AlphaFoldDB" id="A0A8J2FV65"/>
<dbReference type="EMBL" id="CAJNOB010000001">
    <property type="protein sequence ID" value="CAF0689931.1"/>
    <property type="molecule type" value="Genomic_DNA"/>
</dbReference>
<comment type="caution">
    <text evidence="1">The sequence shown here is derived from an EMBL/GenBank/DDBJ whole genome shotgun (WGS) entry which is preliminary data.</text>
</comment>
<gene>
    <name evidence="1" type="ORF">MPNT_10439</name>
</gene>
<organism evidence="1 2">
    <name type="scientific">Candidatus Methylacidithermus pantelleriae</name>
    <dbReference type="NCBI Taxonomy" id="2744239"/>
    <lineage>
        <taxon>Bacteria</taxon>
        <taxon>Pseudomonadati</taxon>
        <taxon>Verrucomicrobiota</taxon>
        <taxon>Methylacidiphilae</taxon>
        <taxon>Methylacidiphilales</taxon>
        <taxon>Methylacidiphilaceae</taxon>
        <taxon>Candidatus Methylacidithermus</taxon>
    </lineage>
</organism>
<keyword evidence="2" id="KW-1185">Reference proteome</keyword>
<evidence type="ECO:0000313" key="1">
    <source>
        <dbReference type="EMBL" id="CAF0689931.1"/>
    </source>
</evidence>